<evidence type="ECO:0000256" key="1">
    <source>
        <dbReference type="ARBA" id="ARBA00004496"/>
    </source>
</evidence>
<dbReference type="PANTHER" id="PTHR45954">
    <property type="entry name" value="LD33695P"/>
    <property type="match status" value="1"/>
</dbReference>
<gene>
    <name evidence="4" type="ordered locus">PCC8801_0305</name>
</gene>
<keyword evidence="5" id="KW-1185">Reference proteome</keyword>
<dbReference type="Pfam" id="PF13374">
    <property type="entry name" value="TPR_10"/>
    <property type="match status" value="1"/>
</dbReference>
<dbReference type="PANTHER" id="PTHR45954:SF1">
    <property type="entry name" value="LD33695P"/>
    <property type="match status" value="1"/>
</dbReference>
<proteinExistence type="predicted"/>
<keyword evidence="3" id="KW-0677">Repeat</keyword>
<evidence type="ECO:0000256" key="3">
    <source>
        <dbReference type="ARBA" id="ARBA00022737"/>
    </source>
</evidence>
<dbReference type="Pfam" id="PF13181">
    <property type="entry name" value="TPR_8"/>
    <property type="match status" value="1"/>
</dbReference>
<name>B7K385_RIPO1</name>
<evidence type="ECO:0000313" key="4">
    <source>
        <dbReference type="EMBL" id="ACK64405.1"/>
    </source>
</evidence>
<dbReference type="Proteomes" id="UP000008204">
    <property type="component" value="Chromosome"/>
</dbReference>
<sequence length="603" mass="68692">MSDSTTLSDRYFALIDSIVETTLKGNIRSKEQVYQLLVNGITKGTGEVFERALFERIESTKSQLETKVKATRILRALQTIEAEWKRWEKENQTDQAIARSIEQILGSNPNEYLLTFFKLIDPNNSPNLTRDQLKKLGQALLTQTSSETLPELGQGIIDGLNTFAQLEPDLITWIYEQNQSLLGFGSQKNSPWSWWEKKISSPLAKQLFETLNQQTSILQFTEVTYQVELRAWVELMLLLDYLQQGLVNWFDQQPYNAQFGKKLSYSTFLSFAVIWGQLSEGFYRHQKQLQEGCFLLMLQTLRKFARREDFPLYGGIFASFSGDYLQETLNYFDDPLKQVERTQEKAKILTLLGYSQGTLGQYNKAKSFHEEALSIAREASDAITEIANLNHLSRLEVYQKNYNEAINYSQRALILARQVGNRLGEANGLVNLGYSEVFKARELETMETTIYEQAISYLEQGLQIAQRLEDSQSQALAYNSLGIAYVVLAKPTAAITVLEKGTNIALLSGDIYLQGLNFTYLAEAYYSLGNQEKTIVYGAIGMSLLARINSQEWRQAAGLITIVKGKMQHNQFQNLLENNRSNIIKIIGIDGYNSLAELLEKYQ</sequence>
<evidence type="ECO:0000313" key="5">
    <source>
        <dbReference type="Proteomes" id="UP000008204"/>
    </source>
</evidence>
<dbReference type="HOGENOM" id="CLU_434575_0_0_3"/>
<dbReference type="SUPFAM" id="SSF48452">
    <property type="entry name" value="TPR-like"/>
    <property type="match status" value="1"/>
</dbReference>
<dbReference type="STRING" id="41431.PCC8801_0305"/>
<dbReference type="InterPro" id="IPR052386">
    <property type="entry name" value="GPSM"/>
</dbReference>
<dbReference type="SMART" id="SM00028">
    <property type="entry name" value="TPR"/>
    <property type="match status" value="3"/>
</dbReference>
<dbReference type="EMBL" id="CP001287">
    <property type="protein sequence ID" value="ACK64405.1"/>
    <property type="molecule type" value="Genomic_DNA"/>
</dbReference>
<dbReference type="GO" id="GO:0005938">
    <property type="term" value="C:cell cortex"/>
    <property type="evidence" value="ECO:0007669"/>
    <property type="project" value="TreeGrafter"/>
</dbReference>
<dbReference type="GO" id="GO:0001965">
    <property type="term" value="F:G-protein alpha-subunit binding"/>
    <property type="evidence" value="ECO:0007669"/>
    <property type="project" value="TreeGrafter"/>
</dbReference>
<dbReference type="AlphaFoldDB" id="B7K385"/>
<comment type="subcellular location">
    <subcellularLocation>
        <location evidence="1">Cytoplasm</location>
    </subcellularLocation>
</comment>
<dbReference type="OrthoDB" id="428332at2"/>
<dbReference type="InterPro" id="IPR019734">
    <property type="entry name" value="TPR_rpt"/>
</dbReference>
<protein>
    <submittedName>
        <fullName evidence="4">Tetratricopeptide domain protein</fullName>
    </submittedName>
</protein>
<dbReference type="Gene3D" id="1.25.40.10">
    <property type="entry name" value="Tetratricopeptide repeat domain"/>
    <property type="match status" value="2"/>
</dbReference>
<keyword evidence="2" id="KW-0963">Cytoplasm</keyword>
<dbReference type="RefSeq" id="WP_012593682.1">
    <property type="nucleotide sequence ID" value="NC_011726.1"/>
</dbReference>
<dbReference type="InterPro" id="IPR011990">
    <property type="entry name" value="TPR-like_helical_dom_sf"/>
</dbReference>
<accession>B7K385</accession>
<dbReference type="eggNOG" id="COG0457">
    <property type="taxonomic scope" value="Bacteria"/>
</dbReference>
<dbReference type="GO" id="GO:0005092">
    <property type="term" value="F:GDP-dissociation inhibitor activity"/>
    <property type="evidence" value="ECO:0007669"/>
    <property type="project" value="TreeGrafter"/>
</dbReference>
<reference evidence="5" key="1">
    <citation type="journal article" date="2011" name="MBio">
        <title>Novel metabolic attributes of the genus Cyanothece, comprising a group of unicellular nitrogen-fixing Cyanobacteria.</title>
        <authorList>
            <person name="Bandyopadhyay A."/>
            <person name="Elvitigala T."/>
            <person name="Welsh E."/>
            <person name="Stockel J."/>
            <person name="Liberton M."/>
            <person name="Min H."/>
            <person name="Sherman L.A."/>
            <person name="Pakrasi H.B."/>
        </authorList>
    </citation>
    <scope>NUCLEOTIDE SEQUENCE [LARGE SCALE GENOMIC DNA]</scope>
    <source>
        <strain evidence="5">PCC 8801</strain>
    </source>
</reference>
<evidence type="ECO:0000256" key="2">
    <source>
        <dbReference type="ARBA" id="ARBA00022490"/>
    </source>
</evidence>
<organism evidence="4 5">
    <name type="scientific">Rippkaea orientalis (strain PCC 8801 / RF-1)</name>
    <name type="common">Cyanothece sp. (strain PCC 8801)</name>
    <dbReference type="NCBI Taxonomy" id="41431"/>
    <lineage>
        <taxon>Bacteria</taxon>
        <taxon>Bacillati</taxon>
        <taxon>Cyanobacteriota</taxon>
        <taxon>Cyanophyceae</taxon>
        <taxon>Oscillatoriophycideae</taxon>
        <taxon>Chroococcales</taxon>
        <taxon>Aphanothecaceae</taxon>
        <taxon>Rippkaea</taxon>
        <taxon>Rippkaea orientalis</taxon>
    </lineage>
</organism>
<dbReference type="KEGG" id="cyp:PCC8801_0305"/>